<dbReference type="EMBL" id="GBRH01266242">
    <property type="protein sequence ID" value="JAD31653.1"/>
    <property type="molecule type" value="Transcribed_RNA"/>
</dbReference>
<sequence>MDTPPVRCRTRHR</sequence>
<name>A0A0A8Z1X6_ARUDO</name>
<reference evidence="1" key="1">
    <citation type="submission" date="2014-09" db="EMBL/GenBank/DDBJ databases">
        <authorList>
            <person name="Magalhaes I.L.F."/>
            <person name="Oliveira U."/>
            <person name="Santos F.R."/>
            <person name="Vidigal T.H.D.A."/>
            <person name="Brescovit A.D."/>
            <person name="Santos A.J."/>
        </authorList>
    </citation>
    <scope>NUCLEOTIDE SEQUENCE</scope>
    <source>
        <tissue evidence="1">Shoot tissue taken approximately 20 cm above the soil surface</tissue>
    </source>
</reference>
<accession>A0A0A8Z1X6</accession>
<proteinExistence type="predicted"/>
<evidence type="ECO:0000313" key="1">
    <source>
        <dbReference type="EMBL" id="JAD31653.1"/>
    </source>
</evidence>
<reference evidence="1" key="2">
    <citation type="journal article" date="2015" name="Data Brief">
        <title>Shoot transcriptome of the giant reed, Arundo donax.</title>
        <authorList>
            <person name="Barrero R.A."/>
            <person name="Guerrero F.D."/>
            <person name="Moolhuijzen P."/>
            <person name="Goolsby J.A."/>
            <person name="Tidwell J."/>
            <person name="Bellgard S.E."/>
            <person name="Bellgard M.I."/>
        </authorList>
    </citation>
    <scope>NUCLEOTIDE SEQUENCE</scope>
    <source>
        <tissue evidence="1">Shoot tissue taken approximately 20 cm above the soil surface</tissue>
    </source>
</reference>
<protein>
    <submittedName>
        <fullName evidence="1">Uncharacterized protein</fullName>
    </submittedName>
</protein>
<organism evidence="1">
    <name type="scientific">Arundo donax</name>
    <name type="common">Giant reed</name>
    <name type="synonym">Donax arundinaceus</name>
    <dbReference type="NCBI Taxonomy" id="35708"/>
    <lineage>
        <taxon>Eukaryota</taxon>
        <taxon>Viridiplantae</taxon>
        <taxon>Streptophyta</taxon>
        <taxon>Embryophyta</taxon>
        <taxon>Tracheophyta</taxon>
        <taxon>Spermatophyta</taxon>
        <taxon>Magnoliopsida</taxon>
        <taxon>Liliopsida</taxon>
        <taxon>Poales</taxon>
        <taxon>Poaceae</taxon>
        <taxon>PACMAD clade</taxon>
        <taxon>Arundinoideae</taxon>
        <taxon>Arundineae</taxon>
        <taxon>Arundo</taxon>
    </lineage>
</organism>